<dbReference type="Pfam" id="PF00152">
    <property type="entry name" value="tRNA-synt_2"/>
    <property type="match status" value="1"/>
</dbReference>
<dbReference type="PRINTS" id="PR01042">
    <property type="entry name" value="TRNASYNTHASP"/>
</dbReference>
<proteinExistence type="inferred from homology"/>
<evidence type="ECO:0000256" key="5">
    <source>
        <dbReference type="ARBA" id="ARBA00022840"/>
    </source>
</evidence>
<dbReference type="OrthoDB" id="9762036at2"/>
<organism evidence="10 11">
    <name type="scientific">Buchnera aphidicola</name>
    <name type="common">Thelaxes californica</name>
    <dbReference type="NCBI Taxonomy" id="1315998"/>
    <lineage>
        <taxon>Bacteria</taxon>
        <taxon>Pseudomonadati</taxon>
        <taxon>Pseudomonadota</taxon>
        <taxon>Gammaproteobacteria</taxon>
        <taxon>Enterobacterales</taxon>
        <taxon>Erwiniaceae</taxon>
        <taxon>Buchnera</taxon>
    </lineage>
</organism>
<dbReference type="PANTHER" id="PTHR22594:SF34">
    <property type="entry name" value="ASPARAGINE--TRNA LIGASE, MITOCHONDRIAL-RELATED"/>
    <property type="match status" value="1"/>
</dbReference>
<comment type="catalytic activity">
    <reaction evidence="8">
        <text>tRNA(Asn) + L-asparagine + ATP = L-asparaginyl-tRNA(Asn) + AMP + diphosphate + H(+)</text>
        <dbReference type="Rhea" id="RHEA:11180"/>
        <dbReference type="Rhea" id="RHEA-COMP:9659"/>
        <dbReference type="Rhea" id="RHEA-COMP:9674"/>
        <dbReference type="ChEBI" id="CHEBI:15378"/>
        <dbReference type="ChEBI" id="CHEBI:30616"/>
        <dbReference type="ChEBI" id="CHEBI:33019"/>
        <dbReference type="ChEBI" id="CHEBI:58048"/>
        <dbReference type="ChEBI" id="CHEBI:78442"/>
        <dbReference type="ChEBI" id="CHEBI:78515"/>
        <dbReference type="ChEBI" id="CHEBI:456215"/>
        <dbReference type="EC" id="6.1.1.22"/>
    </reaction>
</comment>
<evidence type="ECO:0000313" key="11">
    <source>
        <dbReference type="Proteomes" id="UP000298782"/>
    </source>
</evidence>
<evidence type="ECO:0000256" key="7">
    <source>
        <dbReference type="ARBA" id="ARBA00023146"/>
    </source>
</evidence>
<keyword evidence="5 8" id="KW-0067">ATP-binding</keyword>
<evidence type="ECO:0000256" key="1">
    <source>
        <dbReference type="ARBA" id="ARBA00008226"/>
    </source>
</evidence>
<keyword evidence="7 8" id="KW-0030">Aminoacyl-tRNA synthetase</keyword>
<evidence type="ECO:0000256" key="3">
    <source>
        <dbReference type="ARBA" id="ARBA00022598"/>
    </source>
</evidence>
<keyword evidence="11" id="KW-1185">Reference proteome</keyword>
<dbReference type="SUPFAM" id="SSF55681">
    <property type="entry name" value="Class II aaRS and biotin synthetases"/>
    <property type="match status" value="1"/>
</dbReference>
<dbReference type="GO" id="GO:0006421">
    <property type="term" value="P:asparaginyl-tRNA aminoacylation"/>
    <property type="evidence" value="ECO:0007669"/>
    <property type="project" value="UniProtKB-UniRule"/>
</dbReference>
<dbReference type="InterPro" id="IPR004365">
    <property type="entry name" value="NA-bd_OB_tRNA"/>
</dbReference>
<evidence type="ECO:0000256" key="8">
    <source>
        <dbReference type="HAMAP-Rule" id="MF_00534"/>
    </source>
</evidence>
<dbReference type="GO" id="GO:0003676">
    <property type="term" value="F:nucleic acid binding"/>
    <property type="evidence" value="ECO:0007669"/>
    <property type="project" value="InterPro"/>
</dbReference>
<reference evidence="10 11" key="2">
    <citation type="submission" date="2019-05" db="EMBL/GenBank/DDBJ databases">
        <title>Genome evolution of the obligate endosymbiont Buchnera aphidicola.</title>
        <authorList>
            <person name="Moran N.A."/>
        </authorList>
    </citation>
    <scope>NUCLEOTIDE SEQUENCE [LARGE SCALE GENOMIC DNA]</scope>
    <source>
        <strain evidence="10 11">Tca</strain>
    </source>
</reference>
<gene>
    <name evidence="8" type="primary">asnS</name>
    <name evidence="10" type="ORF">D9V80_01405</name>
</gene>
<dbReference type="Proteomes" id="UP000298782">
    <property type="component" value="Chromosome"/>
</dbReference>
<dbReference type="Pfam" id="PF01336">
    <property type="entry name" value="tRNA_anti-codon"/>
    <property type="match status" value="1"/>
</dbReference>
<keyword evidence="6 8" id="KW-0648">Protein biosynthesis</keyword>
<dbReference type="RefSeq" id="WP_158353516.1">
    <property type="nucleotide sequence ID" value="NZ_CP034852.1"/>
</dbReference>
<dbReference type="PANTHER" id="PTHR22594">
    <property type="entry name" value="ASPARTYL/LYSYL-TRNA SYNTHETASE"/>
    <property type="match status" value="1"/>
</dbReference>
<evidence type="ECO:0000256" key="4">
    <source>
        <dbReference type="ARBA" id="ARBA00022741"/>
    </source>
</evidence>
<dbReference type="InterPro" id="IPR045864">
    <property type="entry name" value="aa-tRNA-synth_II/BPL/LPL"/>
</dbReference>
<keyword evidence="2 8" id="KW-0963">Cytoplasm</keyword>
<accession>A0A4D6YCK3</accession>
<dbReference type="NCBIfam" id="NF003037">
    <property type="entry name" value="PRK03932.1"/>
    <property type="match status" value="1"/>
</dbReference>
<evidence type="ECO:0000256" key="6">
    <source>
        <dbReference type="ARBA" id="ARBA00022917"/>
    </source>
</evidence>
<evidence type="ECO:0000259" key="9">
    <source>
        <dbReference type="PROSITE" id="PS50862"/>
    </source>
</evidence>
<evidence type="ECO:0000256" key="2">
    <source>
        <dbReference type="ARBA" id="ARBA00022490"/>
    </source>
</evidence>
<dbReference type="GO" id="GO:0005737">
    <property type="term" value="C:cytoplasm"/>
    <property type="evidence" value="ECO:0007669"/>
    <property type="project" value="UniProtKB-SubCell"/>
</dbReference>
<dbReference type="FunFam" id="3.30.930.10:FF:000016">
    <property type="entry name" value="Asparagine--tRNA ligase"/>
    <property type="match status" value="1"/>
</dbReference>
<feature type="domain" description="Aminoacyl-transfer RNA synthetases class-II family profile" evidence="9">
    <location>
        <begin position="139"/>
        <end position="457"/>
    </location>
</feature>
<dbReference type="AlphaFoldDB" id="A0A4D6YCK3"/>
<comment type="similarity">
    <text evidence="1 8">Belongs to the class-II aminoacyl-tRNA synthetase family.</text>
</comment>
<dbReference type="InterPro" id="IPR004522">
    <property type="entry name" value="Asn-tRNA-ligase"/>
</dbReference>
<dbReference type="InterPro" id="IPR002312">
    <property type="entry name" value="Asp/Asn-tRNA-synth_IIb"/>
</dbReference>
<dbReference type="CDD" id="cd00776">
    <property type="entry name" value="AsxRS_core"/>
    <property type="match status" value="1"/>
</dbReference>
<dbReference type="HAMAP" id="MF_00534">
    <property type="entry name" value="Asn_tRNA_synth"/>
    <property type="match status" value="1"/>
</dbReference>
<keyword evidence="3 8" id="KW-0436">Ligase</keyword>
<dbReference type="EC" id="6.1.1.22" evidence="8"/>
<keyword evidence="4 8" id="KW-0547">Nucleotide-binding</keyword>
<dbReference type="PROSITE" id="PS50862">
    <property type="entry name" value="AA_TRNA_LIGASE_II"/>
    <property type="match status" value="1"/>
</dbReference>
<name>A0A4D6YCK3_9GAMM</name>
<dbReference type="GO" id="GO:0005524">
    <property type="term" value="F:ATP binding"/>
    <property type="evidence" value="ECO:0007669"/>
    <property type="project" value="UniProtKB-UniRule"/>
</dbReference>
<dbReference type="Gene3D" id="2.40.50.140">
    <property type="entry name" value="Nucleic acid-binding proteins"/>
    <property type="match status" value="1"/>
</dbReference>
<comment type="subcellular location">
    <subcellularLocation>
        <location evidence="8">Cytoplasm</location>
    </subcellularLocation>
</comment>
<dbReference type="CDD" id="cd04318">
    <property type="entry name" value="EcAsnRS_like_N"/>
    <property type="match status" value="1"/>
</dbReference>
<sequence length="467" mass="54128">MKISLISDIYKELVPINSNILIKGWVKNKRSSKIGISFLDIQDGSTSQSIQVIANKKLINYKNEILTITTGYSISINGILVLSKGIQQKYEILSNTIKIIGKIKNSNHYPITSKKHTLEHLRNFSHLRPRTNLILAITRIRNILIQSIHSFLYHNNFYWIPTPIITSLDAEGTGEIFHVCVKNKKTIKNCTNNQKNIYEKFFNQDAYLTVSGQLTLESYACSLSRVYNFGPTFRAENSNTSRHLSEFWMLEVEAAFFNMHNILNFAEKLIKYTLKEVLKKNAIELEILSKLLNINISERIVKSINTKIIILTYSKAINILNKHCSFLKKKILFGDDLNSDQERFLVEKYFNYSIIAIIDFPKKLKAFYMRINDDNQTVAAMDILFPYIGEIIGGSQREERLDILDSRIRELGLNKKDYWWYRDLRKYGTVPHSGFGIGFERLLMYITGINNIRDVIPFPRTVNHANF</sequence>
<reference evidence="10 11" key="1">
    <citation type="submission" date="2018-12" db="EMBL/GenBank/DDBJ databases">
        <authorList>
            <person name="Chong R.A."/>
        </authorList>
    </citation>
    <scope>NUCLEOTIDE SEQUENCE [LARGE SCALE GENOMIC DNA]</scope>
    <source>
        <strain evidence="10 11">Tca</strain>
    </source>
</reference>
<dbReference type="InterPro" id="IPR004364">
    <property type="entry name" value="Aa-tRNA-synt_II"/>
</dbReference>
<evidence type="ECO:0000313" key="10">
    <source>
        <dbReference type="EMBL" id="QCI26812.1"/>
    </source>
</evidence>
<protein>
    <recommendedName>
        <fullName evidence="8">Asparagine--tRNA ligase</fullName>
        <ecNumber evidence="8">6.1.1.22</ecNumber>
    </recommendedName>
    <alternativeName>
        <fullName evidence="8">Asparaginyl-tRNA synthetase</fullName>
        <shortName evidence="8">AsnRS</shortName>
    </alternativeName>
</protein>
<dbReference type="SUPFAM" id="SSF50249">
    <property type="entry name" value="Nucleic acid-binding proteins"/>
    <property type="match status" value="1"/>
</dbReference>
<dbReference type="InterPro" id="IPR012340">
    <property type="entry name" value="NA-bd_OB-fold"/>
</dbReference>
<dbReference type="Gene3D" id="3.30.930.10">
    <property type="entry name" value="Bira Bifunctional Protein, Domain 2"/>
    <property type="match status" value="1"/>
</dbReference>
<dbReference type="GO" id="GO:0004816">
    <property type="term" value="F:asparagine-tRNA ligase activity"/>
    <property type="evidence" value="ECO:0007669"/>
    <property type="project" value="UniProtKB-UniRule"/>
</dbReference>
<dbReference type="InterPro" id="IPR006195">
    <property type="entry name" value="aa-tRNA-synth_II"/>
</dbReference>
<dbReference type="NCBIfam" id="TIGR00457">
    <property type="entry name" value="asnS"/>
    <property type="match status" value="1"/>
</dbReference>
<dbReference type="EMBL" id="CP034852">
    <property type="protein sequence ID" value="QCI26812.1"/>
    <property type="molecule type" value="Genomic_DNA"/>
</dbReference>
<comment type="subunit">
    <text evidence="8">Homodimer.</text>
</comment>